<dbReference type="EC" id="3.4.21.102" evidence="7"/>
<dbReference type="Pfam" id="PF13180">
    <property type="entry name" value="PDZ_2"/>
    <property type="match status" value="1"/>
</dbReference>
<dbReference type="SUPFAM" id="SSF50156">
    <property type="entry name" value="PDZ domain-like"/>
    <property type="match status" value="1"/>
</dbReference>
<dbReference type="FunFam" id="3.90.226.10:FF:000029">
    <property type="entry name" value="Peptidase, S41 family"/>
    <property type="match status" value="1"/>
</dbReference>
<evidence type="ECO:0000256" key="5">
    <source>
        <dbReference type="SAM" id="MobiDB-lite"/>
    </source>
</evidence>
<dbReference type="SMART" id="SM00245">
    <property type="entry name" value="TSPc"/>
    <property type="match status" value="1"/>
</dbReference>
<dbReference type="SMART" id="SM00228">
    <property type="entry name" value="PDZ"/>
    <property type="match status" value="1"/>
</dbReference>
<accession>A0A3B1B6E9</accession>
<dbReference type="GO" id="GO:0007165">
    <property type="term" value="P:signal transduction"/>
    <property type="evidence" value="ECO:0007669"/>
    <property type="project" value="TreeGrafter"/>
</dbReference>
<feature type="compositionally biased region" description="Basic and acidic residues" evidence="5">
    <location>
        <begin position="395"/>
        <end position="416"/>
    </location>
</feature>
<evidence type="ECO:0000256" key="3">
    <source>
        <dbReference type="ARBA" id="ARBA00022801"/>
    </source>
</evidence>
<dbReference type="InterPro" id="IPR029045">
    <property type="entry name" value="ClpP/crotonase-like_dom_sf"/>
</dbReference>
<protein>
    <submittedName>
        <fullName evidence="7">Carboxyl-terminal protease</fullName>
        <ecNumber evidence="7">3.4.21.102</ecNumber>
    </submittedName>
</protein>
<dbReference type="GO" id="GO:0006508">
    <property type="term" value="P:proteolysis"/>
    <property type="evidence" value="ECO:0007669"/>
    <property type="project" value="UniProtKB-KW"/>
</dbReference>
<feature type="region of interest" description="Disordered" evidence="5">
    <location>
        <begin position="395"/>
        <end position="419"/>
    </location>
</feature>
<dbReference type="CDD" id="cd06782">
    <property type="entry name" value="cpPDZ_CPP-like"/>
    <property type="match status" value="1"/>
</dbReference>
<dbReference type="GO" id="GO:0004252">
    <property type="term" value="F:serine-type endopeptidase activity"/>
    <property type="evidence" value="ECO:0007669"/>
    <property type="project" value="UniProtKB-EC"/>
</dbReference>
<keyword evidence="2 7" id="KW-0645">Protease</keyword>
<name>A0A3B1B6E9_9ZZZZ</name>
<dbReference type="FunFam" id="2.30.42.10:FF:000063">
    <property type="entry name" value="Peptidase, S41 family"/>
    <property type="match status" value="1"/>
</dbReference>
<evidence type="ECO:0000256" key="1">
    <source>
        <dbReference type="ARBA" id="ARBA00009179"/>
    </source>
</evidence>
<dbReference type="CDD" id="cd07560">
    <property type="entry name" value="Peptidase_S41_CPP"/>
    <property type="match status" value="1"/>
</dbReference>
<comment type="similarity">
    <text evidence="1">Belongs to the peptidase S41A family.</text>
</comment>
<dbReference type="NCBIfam" id="TIGR00225">
    <property type="entry name" value="prc"/>
    <property type="match status" value="1"/>
</dbReference>
<dbReference type="PANTHER" id="PTHR32060:SF30">
    <property type="entry name" value="CARBOXY-TERMINAL PROCESSING PROTEASE CTPA"/>
    <property type="match status" value="1"/>
</dbReference>
<evidence type="ECO:0000313" key="7">
    <source>
        <dbReference type="EMBL" id="VAX13866.1"/>
    </source>
</evidence>
<evidence type="ECO:0000256" key="4">
    <source>
        <dbReference type="ARBA" id="ARBA00022825"/>
    </source>
</evidence>
<organism evidence="7">
    <name type="scientific">hydrothermal vent metagenome</name>
    <dbReference type="NCBI Taxonomy" id="652676"/>
    <lineage>
        <taxon>unclassified sequences</taxon>
        <taxon>metagenomes</taxon>
        <taxon>ecological metagenomes</taxon>
    </lineage>
</organism>
<keyword evidence="4" id="KW-0720">Serine protease</keyword>
<dbReference type="InterPro" id="IPR005151">
    <property type="entry name" value="Tail-specific_protease"/>
</dbReference>
<dbReference type="InterPro" id="IPR001478">
    <property type="entry name" value="PDZ"/>
</dbReference>
<dbReference type="AlphaFoldDB" id="A0A3B1B6E9"/>
<proteinExistence type="inferred from homology"/>
<dbReference type="InterPro" id="IPR055210">
    <property type="entry name" value="CtpA/B_N"/>
</dbReference>
<dbReference type="Pfam" id="PF03572">
    <property type="entry name" value="Peptidase_S41"/>
    <property type="match status" value="1"/>
</dbReference>
<dbReference type="PROSITE" id="PS50106">
    <property type="entry name" value="PDZ"/>
    <property type="match status" value="1"/>
</dbReference>
<dbReference type="Pfam" id="PF22694">
    <property type="entry name" value="CtpB_N-like"/>
    <property type="match status" value="1"/>
</dbReference>
<reference evidence="7" key="1">
    <citation type="submission" date="2018-06" db="EMBL/GenBank/DDBJ databases">
        <authorList>
            <person name="Zhirakovskaya E."/>
        </authorList>
    </citation>
    <scope>NUCLEOTIDE SEQUENCE</scope>
</reference>
<dbReference type="GO" id="GO:0030288">
    <property type="term" value="C:outer membrane-bounded periplasmic space"/>
    <property type="evidence" value="ECO:0007669"/>
    <property type="project" value="TreeGrafter"/>
</dbReference>
<sequence>MKLFNKNFLILILGLILGVSLAIGRGVLAEREATTTPGTLPLETIRTLSEVFGKIKENYVEKVSDTELLENAIRGMLTGLDPHSTYLDAKAFEELRVGTSGQFGGLGIVVGMEDGFVKVISPIDDTPAQRAGVKSGDLIIRIDDKPVKGMGLDDAVKLMRGKPGSEIKLTIAREGADKPLIIKIKRAIIRVKSVKQKLLEPGYGYVRISQFQERTGQDLRKAISKLKKESGGKLKGLILDLRNNPGGLLDAAIAVSDTFLRKGIIVSVEGRKASNRIVRQAKPDDYIDDAPMVVLVNGGSASASEIVAGALQDNKRAVIMGFRTFGKGSVQTVVPLGNNRAIKLTTARYYTPSKRSIQAEGIQPDIKLDHLKIAASKEHGFKQLKEADLSRHLKNDNGKHGIIEKKKDKNAKDSKDSASLASDDYPVYEALNLLKGLHLLSSK</sequence>
<dbReference type="Gene3D" id="2.30.42.10">
    <property type="match status" value="1"/>
</dbReference>
<dbReference type="InterPro" id="IPR004447">
    <property type="entry name" value="Peptidase_S41A"/>
</dbReference>
<evidence type="ECO:0000259" key="6">
    <source>
        <dbReference type="PROSITE" id="PS50106"/>
    </source>
</evidence>
<gene>
    <name evidence="7" type="ORF">MNBD_GAMMA24-1707</name>
</gene>
<keyword evidence="3 7" id="KW-0378">Hydrolase</keyword>
<dbReference type="Gene3D" id="3.90.226.10">
    <property type="entry name" value="2-enoyl-CoA Hydratase, Chain A, domain 1"/>
    <property type="match status" value="1"/>
</dbReference>
<evidence type="ECO:0000256" key="2">
    <source>
        <dbReference type="ARBA" id="ARBA00022670"/>
    </source>
</evidence>
<dbReference type="EMBL" id="UOFZ01000143">
    <property type="protein sequence ID" value="VAX13866.1"/>
    <property type="molecule type" value="Genomic_DNA"/>
</dbReference>
<dbReference type="PANTHER" id="PTHR32060">
    <property type="entry name" value="TAIL-SPECIFIC PROTEASE"/>
    <property type="match status" value="1"/>
</dbReference>
<dbReference type="Gene3D" id="3.30.750.44">
    <property type="match status" value="1"/>
</dbReference>
<dbReference type="SUPFAM" id="SSF52096">
    <property type="entry name" value="ClpP/crotonase"/>
    <property type="match status" value="1"/>
</dbReference>
<feature type="domain" description="PDZ" evidence="6">
    <location>
        <begin position="92"/>
        <end position="160"/>
    </location>
</feature>
<dbReference type="InterPro" id="IPR036034">
    <property type="entry name" value="PDZ_sf"/>
</dbReference>